<comment type="caution">
    <text evidence="1">The sequence shown here is derived from an EMBL/GenBank/DDBJ whole genome shotgun (WGS) entry which is preliminary data.</text>
</comment>
<gene>
    <name evidence="1" type="ORF">B0A49_04173</name>
</gene>
<reference evidence="1 2" key="1">
    <citation type="submission" date="2017-03" db="EMBL/GenBank/DDBJ databases">
        <title>Genomes of endolithic fungi from Antarctica.</title>
        <authorList>
            <person name="Coleine C."/>
            <person name="Masonjones S."/>
            <person name="Stajich J.E."/>
        </authorList>
    </citation>
    <scope>NUCLEOTIDE SEQUENCE [LARGE SCALE GENOMIC DNA]</scope>
    <source>
        <strain evidence="1 2">CCFEE 5187</strain>
    </source>
</reference>
<keyword evidence="2" id="KW-1185">Reference proteome</keyword>
<accession>A0A4U0XG39</accession>
<name>A0A4U0XG39_9PEZI</name>
<evidence type="ECO:0000313" key="2">
    <source>
        <dbReference type="Proteomes" id="UP000308768"/>
    </source>
</evidence>
<dbReference type="AlphaFoldDB" id="A0A4U0XG39"/>
<protein>
    <submittedName>
        <fullName evidence="1">Uncharacterized protein</fullName>
    </submittedName>
</protein>
<proteinExistence type="predicted"/>
<evidence type="ECO:0000313" key="1">
    <source>
        <dbReference type="EMBL" id="TKA75912.1"/>
    </source>
</evidence>
<dbReference type="Proteomes" id="UP000308768">
    <property type="component" value="Unassembled WGS sequence"/>
</dbReference>
<dbReference type="OrthoDB" id="62952at2759"/>
<organism evidence="1 2">
    <name type="scientific">Cryomyces minteri</name>
    <dbReference type="NCBI Taxonomy" id="331657"/>
    <lineage>
        <taxon>Eukaryota</taxon>
        <taxon>Fungi</taxon>
        <taxon>Dikarya</taxon>
        <taxon>Ascomycota</taxon>
        <taxon>Pezizomycotina</taxon>
        <taxon>Dothideomycetes</taxon>
        <taxon>Dothideomycetes incertae sedis</taxon>
        <taxon>Cryomyces</taxon>
    </lineage>
</organism>
<sequence>MIHEWMTLPIITRVSKQTRSESLPLYYRKNSFEYTIWASYLSGFGFSRLTHWLRLIGEYGRTHISQLCVSSMGYSLPLRTMEPRWIHESMRDWVTLFVNNGVGCLESLDQFFTDKTCTLRPEITAQWKNHSGEYDDDDELRDLLRDMMEFGQAQRRKALRSMPW</sequence>
<dbReference type="EMBL" id="NAJN01000265">
    <property type="protein sequence ID" value="TKA75912.1"/>
    <property type="molecule type" value="Genomic_DNA"/>
</dbReference>